<dbReference type="Proteomes" id="UP000661607">
    <property type="component" value="Unassembled WGS sequence"/>
</dbReference>
<sequence>MPNLESTGGTQVGMSAGAKDNRAIEARAEALTFTTAP</sequence>
<dbReference type="EMBL" id="JADBEF010000001">
    <property type="protein sequence ID" value="MBE1559659.1"/>
    <property type="molecule type" value="Genomic_DNA"/>
</dbReference>
<reference evidence="2 3" key="1">
    <citation type="submission" date="2020-10" db="EMBL/GenBank/DDBJ databases">
        <title>Sequencing the genomes of 1000 actinobacteria strains.</title>
        <authorList>
            <person name="Klenk H.-P."/>
        </authorList>
    </citation>
    <scope>NUCLEOTIDE SEQUENCE [LARGE SCALE GENOMIC DNA]</scope>
    <source>
        <strain evidence="2 3">DSM 43748</strain>
    </source>
</reference>
<proteinExistence type="predicted"/>
<evidence type="ECO:0000256" key="1">
    <source>
        <dbReference type="SAM" id="MobiDB-lite"/>
    </source>
</evidence>
<gene>
    <name evidence="2" type="ORF">H4W81_002438</name>
</gene>
<comment type="caution">
    <text evidence="2">The sequence shown here is derived from an EMBL/GenBank/DDBJ whole genome shotgun (WGS) entry which is preliminary data.</text>
</comment>
<protein>
    <recommendedName>
        <fullName evidence="4">FXSXX-COOH protein</fullName>
    </recommendedName>
</protein>
<evidence type="ECO:0000313" key="3">
    <source>
        <dbReference type="Proteomes" id="UP000661607"/>
    </source>
</evidence>
<evidence type="ECO:0008006" key="4">
    <source>
        <dbReference type="Google" id="ProtNLM"/>
    </source>
</evidence>
<name>A0ABR9KCC5_9ACTN</name>
<feature type="compositionally biased region" description="Polar residues" evidence="1">
    <location>
        <begin position="1"/>
        <end position="13"/>
    </location>
</feature>
<keyword evidence="3" id="KW-1185">Reference proteome</keyword>
<evidence type="ECO:0000313" key="2">
    <source>
        <dbReference type="EMBL" id="MBE1559659.1"/>
    </source>
</evidence>
<feature type="region of interest" description="Disordered" evidence="1">
    <location>
        <begin position="1"/>
        <end position="21"/>
    </location>
</feature>
<accession>A0ABR9KCC5</accession>
<organism evidence="2 3">
    <name type="scientific">Nonomuraea africana</name>
    <dbReference type="NCBI Taxonomy" id="46171"/>
    <lineage>
        <taxon>Bacteria</taxon>
        <taxon>Bacillati</taxon>
        <taxon>Actinomycetota</taxon>
        <taxon>Actinomycetes</taxon>
        <taxon>Streptosporangiales</taxon>
        <taxon>Streptosporangiaceae</taxon>
        <taxon>Nonomuraea</taxon>
    </lineage>
</organism>